<dbReference type="NCBIfam" id="NF037995">
    <property type="entry name" value="TRAP_S1"/>
    <property type="match status" value="1"/>
</dbReference>
<proteinExistence type="predicted"/>
<dbReference type="PANTHER" id="PTHR33376:SF5">
    <property type="entry name" value="EXTRACYTOPLASMIC SOLUTE RECEPTOR PROTEIN"/>
    <property type="match status" value="1"/>
</dbReference>
<reference evidence="5 6" key="1">
    <citation type="submission" date="2016-11" db="EMBL/GenBank/DDBJ databases">
        <authorList>
            <person name="Varghese N."/>
            <person name="Submissions S."/>
        </authorList>
    </citation>
    <scope>NUCLEOTIDE SEQUENCE [LARGE SCALE GENOMIC DNA]</scope>
    <source>
        <strain evidence="5 6">DSM 29620</strain>
    </source>
</reference>
<gene>
    <name evidence="5" type="ORF">SAMN05444142_103478</name>
</gene>
<keyword evidence="3" id="KW-0574">Periplasm</keyword>
<protein>
    <submittedName>
        <fullName evidence="5">TRAP-type C4-dicarboxylate transport system, substrate-binding protein</fullName>
    </submittedName>
</protein>
<name>A0A1H0IY10_9RHOB</name>
<organism evidence="5 6">
    <name type="scientific">Lutimaribacter pacificus</name>
    <dbReference type="NCBI Taxonomy" id="391948"/>
    <lineage>
        <taxon>Bacteria</taxon>
        <taxon>Pseudomonadati</taxon>
        <taxon>Pseudomonadota</taxon>
        <taxon>Alphaproteobacteria</taxon>
        <taxon>Rhodobacterales</taxon>
        <taxon>Roseobacteraceae</taxon>
        <taxon>Lutimaribacter</taxon>
    </lineage>
</organism>
<dbReference type="OrthoDB" id="6139617at2"/>
<keyword evidence="2 4" id="KW-0732">Signal</keyword>
<dbReference type="GO" id="GO:0055085">
    <property type="term" value="P:transmembrane transport"/>
    <property type="evidence" value="ECO:0007669"/>
    <property type="project" value="InterPro"/>
</dbReference>
<dbReference type="InterPro" id="IPR018389">
    <property type="entry name" value="DctP_fam"/>
</dbReference>
<feature type="chain" id="PRO_5015064692" evidence="4">
    <location>
        <begin position="25"/>
        <end position="325"/>
    </location>
</feature>
<evidence type="ECO:0000313" key="6">
    <source>
        <dbReference type="Proteomes" id="UP000324252"/>
    </source>
</evidence>
<dbReference type="Pfam" id="PF03480">
    <property type="entry name" value="DctP"/>
    <property type="match status" value="1"/>
</dbReference>
<dbReference type="PANTHER" id="PTHR33376">
    <property type="match status" value="1"/>
</dbReference>
<evidence type="ECO:0000256" key="4">
    <source>
        <dbReference type="SAM" id="SignalP"/>
    </source>
</evidence>
<feature type="signal peptide" evidence="4">
    <location>
        <begin position="1"/>
        <end position="24"/>
    </location>
</feature>
<keyword evidence="6" id="KW-1185">Reference proteome</keyword>
<dbReference type="GO" id="GO:0042597">
    <property type="term" value="C:periplasmic space"/>
    <property type="evidence" value="ECO:0007669"/>
    <property type="project" value="UniProtKB-SubCell"/>
</dbReference>
<comment type="subcellular location">
    <subcellularLocation>
        <location evidence="1">Periplasm</location>
    </subcellularLocation>
</comment>
<dbReference type="Gene3D" id="3.40.190.170">
    <property type="entry name" value="Bacterial extracellular solute-binding protein, family 7"/>
    <property type="match status" value="1"/>
</dbReference>
<dbReference type="InterPro" id="IPR038404">
    <property type="entry name" value="TRAP_DctP_sf"/>
</dbReference>
<accession>A0A1H0IY10</accession>
<dbReference type="EMBL" id="FQZZ01000003">
    <property type="protein sequence ID" value="SHK16282.1"/>
    <property type="molecule type" value="Genomic_DNA"/>
</dbReference>
<dbReference type="RefSeq" id="WP_149788674.1">
    <property type="nucleotide sequence ID" value="NZ_FNIO01000005.1"/>
</dbReference>
<evidence type="ECO:0000256" key="1">
    <source>
        <dbReference type="ARBA" id="ARBA00004418"/>
    </source>
</evidence>
<evidence type="ECO:0000256" key="3">
    <source>
        <dbReference type="ARBA" id="ARBA00022764"/>
    </source>
</evidence>
<dbReference type="AlphaFoldDB" id="A0A1H0IY10"/>
<evidence type="ECO:0000256" key="2">
    <source>
        <dbReference type="ARBA" id="ARBA00022729"/>
    </source>
</evidence>
<sequence>MQPFKMFLRGLALAAVMAPAAAQAENLRVLSSWSDNYAPVTEVLDPFLRKLETESDGALTLTRMGPETIPPFEQLDPVSRGLFDMLFTNGAYHYNDTAVGMALDALSGNAADLREAGIWDFVDQHYQERGLKLIAILYDLNGYHIMLKEPLTGNALEGRKIRGTPIYHAIIESLGGSPVVLPAGEIYPSLERGVVEGASWPTVGAVGFRWYEVADYMMRPTFGQVGHPVFMSLDTWNGLDAATQELISRAAEEYEAEAVENFNRLVAAEEATLEQEGMTVTELGEAHLGKLGAAWYEGAMGLAAQQNPDAIAQMDEMARKAGLTP</sequence>
<evidence type="ECO:0000313" key="5">
    <source>
        <dbReference type="EMBL" id="SHK16282.1"/>
    </source>
</evidence>
<dbReference type="Proteomes" id="UP000324252">
    <property type="component" value="Unassembled WGS sequence"/>
</dbReference>